<accession>A0A090QQ37</accession>
<name>A0A090QQ37_9GAMM</name>
<evidence type="ECO:0000313" key="2">
    <source>
        <dbReference type="Proteomes" id="UP000029227"/>
    </source>
</evidence>
<comment type="caution">
    <text evidence="1">The sequence shown here is derived from an EMBL/GenBank/DDBJ whole genome shotgun (WGS) entry which is preliminary data.</text>
</comment>
<dbReference type="EMBL" id="BBMN01000003">
    <property type="protein sequence ID" value="GAL03934.1"/>
    <property type="molecule type" value="Genomic_DNA"/>
</dbReference>
<organism evidence="1 2">
    <name type="scientific">Photobacterium aphoticum</name>
    <dbReference type="NCBI Taxonomy" id="754436"/>
    <lineage>
        <taxon>Bacteria</taxon>
        <taxon>Pseudomonadati</taxon>
        <taxon>Pseudomonadota</taxon>
        <taxon>Gammaproteobacteria</taxon>
        <taxon>Vibrionales</taxon>
        <taxon>Vibrionaceae</taxon>
        <taxon>Photobacterium</taxon>
    </lineage>
</organism>
<protein>
    <submittedName>
        <fullName evidence="1">Uncharacterized protein</fullName>
    </submittedName>
</protein>
<sequence>MLLIAGGNSPVPAGELTVRVLTGKPADVSAFRLQANGKVPMTQT</sequence>
<gene>
    <name evidence="1" type="ORF">JCM19237_2085</name>
</gene>
<proteinExistence type="predicted"/>
<dbReference type="AlphaFoldDB" id="A0A090QQ37"/>
<evidence type="ECO:0000313" key="1">
    <source>
        <dbReference type="EMBL" id="GAL03934.1"/>
    </source>
</evidence>
<reference evidence="1 2" key="1">
    <citation type="journal article" date="2014" name="Genome Announc.">
        <title>Draft Genome Sequences of Two Vibrionaceae Species, Vibrio ponticus C121 and Photobacterium aphoticum C119, Isolated as Coral Reef Microbiota.</title>
        <authorList>
            <person name="Al-saari N."/>
            <person name="Meirelles P.M."/>
            <person name="Mino S."/>
            <person name="Suda W."/>
            <person name="Oshima K."/>
            <person name="Hattori M."/>
            <person name="Ohkuma M."/>
            <person name="Thompson F.L."/>
            <person name="Gomez-Gil B."/>
            <person name="Sawabe T."/>
            <person name="Sawabe T."/>
        </authorList>
    </citation>
    <scope>NUCLEOTIDE SEQUENCE [LARGE SCALE GENOMIC DNA]</scope>
    <source>
        <strain evidence="1 2">JCM 19237</strain>
    </source>
</reference>
<dbReference type="Proteomes" id="UP000029227">
    <property type="component" value="Unassembled WGS sequence"/>
</dbReference>